<keyword evidence="2 6" id="KW-0812">Transmembrane</keyword>
<evidence type="ECO:0000313" key="7">
    <source>
        <dbReference type="EMBL" id="PWY95893.1"/>
    </source>
</evidence>
<dbReference type="OrthoDB" id="1844152at2759"/>
<evidence type="ECO:0000256" key="2">
    <source>
        <dbReference type="ARBA" id="ARBA00022692"/>
    </source>
</evidence>
<evidence type="ECO:0000256" key="4">
    <source>
        <dbReference type="ARBA" id="ARBA00023136"/>
    </source>
</evidence>
<evidence type="ECO:0000256" key="6">
    <source>
        <dbReference type="SAM" id="Phobius"/>
    </source>
</evidence>
<organism evidence="7 8">
    <name type="scientific">Aspergillus sclerotioniger CBS 115572</name>
    <dbReference type="NCBI Taxonomy" id="1450535"/>
    <lineage>
        <taxon>Eukaryota</taxon>
        <taxon>Fungi</taxon>
        <taxon>Dikarya</taxon>
        <taxon>Ascomycota</taxon>
        <taxon>Pezizomycotina</taxon>
        <taxon>Eurotiomycetes</taxon>
        <taxon>Eurotiomycetidae</taxon>
        <taxon>Eurotiales</taxon>
        <taxon>Aspergillaceae</taxon>
        <taxon>Aspergillus</taxon>
        <taxon>Aspergillus subgen. Circumdati</taxon>
    </lineage>
</organism>
<dbReference type="STRING" id="1450535.A0A317XBH6"/>
<evidence type="ECO:0000256" key="1">
    <source>
        <dbReference type="ARBA" id="ARBA00004141"/>
    </source>
</evidence>
<dbReference type="Pfam" id="PF04479">
    <property type="entry name" value="RTA1"/>
    <property type="match status" value="1"/>
</dbReference>
<accession>A0A317XBH6</accession>
<keyword evidence="4 6" id="KW-0472">Membrane</keyword>
<dbReference type="GO" id="GO:0005886">
    <property type="term" value="C:plasma membrane"/>
    <property type="evidence" value="ECO:0007669"/>
    <property type="project" value="TreeGrafter"/>
</dbReference>
<evidence type="ECO:0008006" key="9">
    <source>
        <dbReference type="Google" id="ProtNLM"/>
    </source>
</evidence>
<dbReference type="RefSeq" id="XP_025472654.1">
    <property type="nucleotide sequence ID" value="XM_025610710.1"/>
</dbReference>
<dbReference type="AlphaFoldDB" id="A0A317XBH6"/>
<feature type="transmembrane region" description="Helical" evidence="6">
    <location>
        <begin position="33"/>
        <end position="58"/>
    </location>
</feature>
<feature type="transmembrane region" description="Helical" evidence="6">
    <location>
        <begin position="70"/>
        <end position="88"/>
    </location>
</feature>
<sequence length="179" mass="20245">MTVDFFSLLLQVIGGGVAGAAFSTNTSYWPGTYIMVAGIIWQLVSTCVFTTLLEYVIYRAMRQIIGNPPLRKITFALIIAVTCMVTRGVYRSMELINGWRGYLFTHEIYAVILDALVMFVANVMLNIWNPAVLIKEARAMGAEVVEIRAREEQDRKKRTSDEYQPMTEEAEPVFTTTIE</sequence>
<dbReference type="Proteomes" id="UP000246702">
    <property type="component" value="Unassembled WGS sequence"/>
</dbReference>
<dbReference type="InterPro" id="IPR007568">
    <property type="entry name" value="RTA1"/>
</dbReference>
<comment type="caution">
    <text evidence="7">The sequence shown here is derived from an EMBL/GenBank/DDBJ whole genome shotgun (WGS) entry which is preliminary data.</text>
</comment>
<evidence type="ECO:0000313" key="8">
    <source>
        <dbReference type="Proteomes" id="UP000246702"/>
    </source>
</evidence>
<dbReference type="PANTHER" id="PTHR31465:SF11">
    <property type="entry name" value="DOMAIN PROTEIN, PUTATIVE (AFU_ORTHOLOGUE AFUA_3G10770)-RELATED"/>
    <property type="match status" value="1"/>
</dbReference>
<name>A0A317XBH6_9EURO</name>
<dbReference type="EMBL" id="MSFK01000002">
    <property type="protein sequence ID" value="PWY95893.1"/>
    <property type="molecule type" value="Genomic_DNA"/>
</dbReference>
<gene>
    <name evidence="7" type="ORF">BO94DRAFT_530633</name>
</gene>
<comment type="subcellular location">
    <subcellularLocation>
        <location evidence="1">Membrane</location>
        <topology evidence="1">Multi-pass membrane protein</topology>
    </subcellularLocation>
</comment>
<dbReference type="PANTHER" id="PTHR31465">
    <property type="entry name" value="PROTEIN RTA1-RELATED"/>
    <property type="match status" value="1"/>
</dbReference>
<evidence type="ECO:0000256" key="3">
    <source>
        <dbReference type="ARBA" id="ARBA00022989"/>
    </source>
</evidence>
<keyword evidence="8" id="KW-1185">Reference proteome</keyword>
<feature type="region of interest" description="Disordered" evidence="5">
    <location>
        <begin position="155"/>
        <end position="179"/>
    </location>
</feature>
<evidence type="ECO:0000256" key="5">
    <source>
        <dbReference type="SAM" id="MobiDB-lite"/>
    </source>
</evidence>
<protein>
    <recommendedName>
        <fullName evidence="9">RTA1 domain protein</fullName>
    </recommendedName>
</protein>
<keyword evidence="3 6" id="KW-1133">Transmembrane helix</keyword>
<dbReference type="GO" id="GO:0000324">
    <property type="term" value="C:fungal-type vacuole"/>
    <property type="evidence" value="ECO:0007669"/>
    <property type="project" value="TreeGrafter"/>
</dbReference>
<proteinExistence type="predicted"/>
<dbReference type="GeneID" id="37112853"/>
<feature type="transmembrane region" description="Helical" evidence="6">
    <location>
        <begin position="108"/>
        <end position="128"/>
    </location>
</feature>
<reference evidence="7 8" key="1">
    <citation type="submission" date="2016-12" db="EMBL/GenBank/DDBJ databases">
        <title>The genomes of Aspergillus section Nigri reveals drivers in fungal speciation.</title>
        <authorList>
            <consortium name="DOE Joint Genome Institute"/>
            <person name="Vesth T.C."/>
            <person name="Nybo J."/>
            <person name="Theobald S."/>
            <person name="Brandl J."/>
            <person name="Frisvad J.C."/>
            <person name="Nielsen K.F."/>
            <person name="Lyhne E.K."/>
            <person name="Kogle M.E."/>
            <person name="Kuo A."/>
            <person name="Riley R."/>
            <person name="Clum A."/>
            <person name="Nolan M."/>
            <person name="Lipzen A."/>
            <person name="Salamov A."/>
            <person name="Henrissat B."/>
            <person name="Wiebenga A."/>
            <person name="De Vries R.P."/>
            <person name="Grigoriev I.V."/>
            <person name="Mortensen U.H."/>
            <person name="Andersen M.R."/>
            <person name="Baker S.E."/>
        </authorList>
    </citation>
    <scope>NUCLEOTIDE SEQUENCE [LARGE SCALE GENOMIC DNA]</scope>
    <source>
        <strain evidence="7 8">CBS 115572</strain>
    </source>
</reference>